<evidence type="ECO:0000313" key="2">
    <source>
        <dbReference type="EMBL" id="KAJ8968539.1"/>
    </source>
</evidence>
<evidence type="ECO:0000256" key="1">
    <source>
        <dbReference type="SAM" id="SignalP"/>
    </source>
</evidence>
<name>A0ABQ9IZ38_9CUCU</name>
<feature type="chain" id="PRO_5047245499" evidence="1">
    <location>
        <begin position="19"/>
        <end position="202"/>
    </location>
</feature>
<dbReference type="EMBL" id="JAPWTJ010001968">
    <property type="protein sequence ID" value="KAJ8968539.1"/>
    <property type="molecule type" value="Genomic_DNA"/>
</dbReference>
<keyword evidence="1" id="KW-0732">Signal</keyword>
<organism evidence="2 3">
    <name type="scientific">Molorchus minor</name>
    <dbReference type="NCBI Taxonomy" id="1323400"/>
    <lineage>
        <taxon>Eukaryota</taxon>
        <taxon>Metazoa</taxon>
        <taxon>Ecdysozoa</taxon>
        <taxon>Arthropoda</taxon>
        <taxon>Hexapoda</taxon>
        <taxon>Insecta</taxon>
        <taxon>Pterygota</taxon>
        <taxon>Neoptera</taxon>
        <taxon>Endopterygota</taxon>
        <taxon>Coleoptera</taxon>
        <taxon>Polyphaga</taxon>
        <taxon>Cucujiformia</taxon>
        <taxon>Chrysomeloidea</taxon>
        <taxon>Cerambycidae</taxon>
        <taxon>Lamiinae</taxon>
        <taxon>Monochamini</taxon>
        <taxon>Molorchus</taxon>
    </lineage>
</organism>
<dbReference type="Proteomes" id="UP001162164">
    <property type="component" value="Unassembled WGS sequence"/>
</dbReference>
<sequence>MLNVFLLIGSIATYLVTATPLPTHRQADSNRILYDQRQEDFLTRSHNKVSKPEKVEASDAAQETMHFIESKTAPYHVDITKTKEELAKLHPTTDDEVLVANSPSIALVKPKNEATSEDRLNPVEIRSGRFSRAFVLTVPTEETFAITNSEDVKKVVKKDGKKKATKDDPKHALLLLGAENEQCGPGMERDMNGVCRTYEHFL</sequence>
<gene>
    <name evidence="2" type="ORF">NQ317_002621</name>
</gene>
<comment type="caution">
    <text evidence="2">The sequence shown here is derived from an EMBL/GenBank/DDBJ whole genome shotgun (WGS) entry which is preliminary data.</text>
</comment>
<evidence type="ECO:0000313" key="3">
    <source>
        <dbReference type="Proteomes" id="UP001162164"/>
    </source>
</evidence>
<proteinExistence type="predicted"/>
<reference evidence="2" key="1">
    <citation type="journal article" date="2023" name="Insect Mol. Biol.">
        <title>Genome sequencing provides insights into the evolution of gene families encoding plant cell wall-degrading enzymes in longhorned beetles.</title>
        <authorList>
            <person name="Shin N.R."/>
            <person name="Okamura Y."/>
            <person name="Kirsch R."/>
            <person name="Pauchet Y."/>
        </authorList>
    </citation>
    <scope>NUCLEOTIDE SEQUENCE</scope>
    <source>
        <strain evidence="2">MMC_N1</strain>
    </source>
</reference>
<accession>A0ABQ9IZ38</accession>
<feature type="signal peptide" evidence="1">
    <location>
        <begin position="1"/>
        <end position="18"/>
    </location>
</feature>
<keyword evidence="3" id="KW-1185">Reference proteome</keyword>
<protein>
    <submittedName>
        <fullName evidence="2">Uncharacterized protein</fullName>
    </submittedName>
</protein>